<organism evidence="1 2">
    <name type="scientific">Anaeramoeba flamelloides</name>
    <dbReference type="NCBI Taxonomy" id="1746091"/>
    <lineage>
        <taxon>Eukaryota</taxon>
        <taxon>Metamonada</taxon>
        <taxon>Anaeramoebidae</taxon>
        <taxon>Anaeramoeba</taxon>
    </lineage>
</organism>
<dbReference type="Pfam" id="PF15891">
    <property type="entry name" value="Nuc_deoxyri_tr2"/>
    <property type="match status" value="1"/>
</dbReference>
<evidence type="ECO:0000313" key="1">
    <source>
        <dbReference type="EMBL" id="KAJ6251736.1"/>
    </source>
</evidence>
<reference evidence="1" key="1">
    <citation type="submission" date="2022-08" db="EMBL/GenBank/DDBJ databases">
        <title>Novel sulfate-reducing endosymbionts in the free-living metamonad Anaeramoeba.</title>
        <authorList>
            <person name="Jerlstrom-Hultqvist J."/>
            <person name="Cepicka I."/>
            <person name="Gallot-Lavallee L."/>
            <person name="Salas-Leiva D."/>
            <person name="Curtis B.A."/>
            <person name="Zahonova K."/>
            <person name="Pipaliya S."/>
            <person name="Dacks J."/>
            <person name="Roger A.J."/>
        </authorList>
    </citation>
    <scope>NUCLEOTIDE SEQUENCE</scope>
    <source>
        <strain evidence="1">Schooner1</strain>
    </source>
</reference>
<sequence length="168" mass="19724">MTNNFQEIQAPNKFEQVLETHFTCFLAGSIEGNSCRQWQSEIVERLKEVDNLVLLNPRRENWDNSWKQSSENNYFTEQVEWELHAQEKCSMIIMNLEPNTKSPISLLELGLFAKTGKMLMHCPLEFWKSGNVHITCKRYGVEMADSFDELVETIKKRALEYSKNKKEN</sequence>
<dbReference type="Proteomes" id="UP001150062">
    <property type="component" value="Unassembled WGS sequence"/>
</dbReference>
<keyword evidence="2" id="KW-1185">Reference proteome</keyword>
<evidence type="ECO:0000313" key="2">
    <source>
        <dbReference type="Proteomes" id="UP001150062"/>
    </source>
</evidence>
<proteinExistence type="predicted"/>
<dbReference type="EMBL" id="JAOAOG010000054">
    <property type="protein sequence ID" value="KAJ6251736.1"/>
    <property type="molecule type" value="Genomic_DNA"/>
</dbReference>
<name>A0ABQ8Z4C7_9EUKA</name>
<dbReference type="Gene3D" id="3.40.50.450">
    <property type="match status" value="1"/>
</dbReference>
<comment type="caution">
    <text evidence="1">The sequence shown here is derived from an EMBL/GenBank/DDBJ whole genome shotgun (WGS) entry which is preliminary data.</text>
</comment>
<protein>
    <recommendedName>
        <fullName evidence="3">Nucleoside 2-deoxyribosyltransferase like</fullName>
    </recommendedName>
</protein>
<accession>A0ABQ8Z4C7</accession>
<gene>
    <name evidence="1" type="ORF">M0813_01506</name>
</gene>
<dbReference type="InterPro" id="IPR039470">
    <property type="entry name" value="Nuc_deoxyri_tr2"/>
</dbReference>
<evidence type="ECO:0008006" key="3">
    <source>
        <dbReference type="Google" id="ProtNLM"/>
    </source>
</evidence>